<sequence>MNISKTEILELLQDFSDNSIHNSVSGDVALSPQYAGIRIFEWPIVGVSSAQDEIYKTYTNPEIVGENYLNPSEWMDGAKSIISIFNPFTEHIKDSNAGGNYPSDEWMHGRIEGQAYVTAAAQALAELIRSKGGKAMVPIADERFKIYKEPKIYSNWSERHAAYVAGMGTFSLNRAIITKKGIAGRFCSIITDIELTADQREYTGLYDNCIMCKACQRACPVDAINEHGKSHIPCNIFLEQIKAEHPPWYGCGKCQAGMPCESRIPPKNPKADYSTIKNIYDGN</sequence>
<keyword evidence="3" id="KW-0411">Iron-sulfur</keyword>
<dbReference type="EMBL" id="FQXM01000047">
    <property type="protein sequence ID" value="SHI05769.1"/>
    <property type="molecule type" value="Genomic_DNA"/>
</dbReference>
<keyword evidence="2" id="KW-0408">Iron</keyword>
<dbReference type="OrthoDB" id="9784571at2"/>
<dbReference type="Proteomes" id="UP000184447">
    <property type="component" value="Unassembled WGS sequence"/>
</dbReference>
<dbReference type="Gene3D" id="3.30.70.20">
    <property type="match status" value="1"/>
</dbReference>
<accession>A0A1M5Y1F0</accession>
<dbReference type="PROSITE" id="PS00198">
    <property type="entry name" value="4FE4S_FER_1"/>
    <property type="match status" value="1"/>
</dbReference>
<dbReference type="PANTHER" id="PTHR42827">
    <property type="entry name" value="IRON-SULFUR CLUSTER-BINDING PROTEIN-RELATED"/>
    <property type="match status" value="1"/>
</dbReference>
<feature type="domain" description="4Fe-4S ferredoxin-type" evidence="4">
    <location>
        <begin position="200"/>
        <end position="229"/>
    </location>
</feature>
<dbReference type="GO" id="GO:0046872">
    <property type="term" value="F:metal ion binding"/>
    <property type="evidence" value="ECO:0007669"/>
    <property type="project" value="UniProtKB-KW"/>
</dbReference>
<dbReference type="PANTHER" id="PTHR42827:SF1">
    <property type="entry name" value="IRON-SULFUR CLUSTER-BINDING PROTEIN"/>
    <property type="match status" value="1"/>
</dbReference>
<reference evidence="5 6" key="1">
    <citation type="submission" date="2016-11" db="EMBL/GenBank/DDBJ databases">
        <authorList>
            <person name="Jaros S."/>
            <person name="Januszkiewicz K."/>
            <person name="Wedrychowicz H."/>
        </authorList>
    </citation>
    <scope>NUCLEOTIDE SEQUENCE [LARGE SCALE GENOMIC DNA]</scope>
    <source>
        <strain evidence="5 6">DSM 8605</strain>
    </source>
</reference>
<proteinExistence type="predicted"/>
<evidence type="ECO:0000259" key="4">
    <source>
        <dbReference type="PROSITE" id="PS51379"/>
    </source>
</evidence>
<dbReference type="STRING" id="1121316.SAMN02745207_04111"/>
<protein>
    <submittedName>
        <fullName evidence="5">4Fe-4S binding domain-containing protein</fullName>
    </submittedName>
</protein>
<dbReference type="Pfam" id="PF00037">
    <property type="entry name" value="Fer4"/>
    <property type="match status" value="1"/>
</dbReference>
<evidence type="ECO:0000256" key="2">
    <source>
        <dbReference type="ARBA" id="ARBA00023004"/>
    </source>
</evidence>
<evidence type="ECO:0000313" key="6">
    <source>
        <dbReference type="Proteomes" id="UP000184447"/>
    </source>
</evidence>
<dbReference type="PROSITE" id="PS51379">
    <property type="entry name" value="4FE4S_FER_2"/>
    <property type="match status" value="1"/>
</dbReference>
<dbReference type="GO" id="GO:0051536">
    <property type="term" value="F:iron-sulfur cluster binding"/>
    <property type="evidence" value="ECO:0007669"/>
    <property type="project" value="UniProtKB-KW"/>
</dbReference>
<dbReference type="SUPFAM" id="SSF46548">
    <property type="entry name" value="alpha-helical ferredoxin"/>
    <property type="match status" value="1"/>
</dbReference>
<evidence type="ECO:0000256" key="3">
    <source>
        <dbReference type="ARBA" id="ARBA00023014"/>
    </source>
</evidence>
<dbReference type="AlphaFoldDB" id="A0A1M5Y1F0"/>
<evidence type="ECO:0000313" key="5">
    <source>
        <dbReference type="EMBL" id="SHI05769.1"/>
    </source>
</evidence>
<dbReference type="RefSeq" id="WP_073340900.1">
    <property type="nucleotide sequence ID" value="NZ_FQXM01000047.1"/>
</dbReference>
<dbReference type="InterPro" id="IPR017900">
    <property type="entry name" value="4Fe4S_Fe_S_CS"/>
</dbReference>
<keyword evidence="6" id="KW-1185">Reference proteome</keyword>
<keyword evidence="1" id="KW-0479">Metal-binding</keyword>
<evidence type="ECO:0000256" key="1">
    <source>
        <dbReference type="ARBA" id="ARBA00022723"/>
    </source>
</evidence>
<name>A0A1M5Y1F0_9CLOT</name>
<dbReference type="InterPro" id="IPR017896">
    <property type="entry name" value="4Fe4S_Fe-S-bd"/>
</dbReference>
<gene>
    <name evidence="5" type="ORF">SAMN02745207_04111</name>
</gene>
<organism evidence="5 6">
    <name type="scientific">Clostridium grantii DSM 8605</name>
    <dbReference type="NCBI Taxonomy" id="1121316"/>
    <lineage>
        <taxon>Bacteria</taxon>
        <taxon>Bacillati</taxon>
        <taxon>Bacillota</taxon>
        <taxon>Clostridia</taxon>
        <taxon>Eubacteriales</taxon>
        <taxon>Clostridiaceae</taxon>
        <taxon>Clostridium</taxon>
    </lineage>
</organism>